<dbReference type="PANTHER" id="PTHR47326:SF1">
    <property type="entry name" value="HTH PSQ-TYPE DOMAIN-CONTAINING PROTEIN"/>
    <property type="match status" value="1"/>
</dbReference>
<dbReference type="EMBL" id="NEVH01003767">
    <property type="protein sequence ID" value="PNF39961.1"/>
    <property type="molecule type" value="Genomic_DNA"/>
</dbReference>
<evidence type="ECO:0000313" key="1">
    <source>
        <dbReference type="EMBL" id="PNF39961.1"/>
    </source>
</evidence>
<dbReference type="InterPro" id="IPR036397">
    <property type="entry name" value="RNaseH_sf"/>
</dbReference>
<sequence length="87" mass="10113">MYFQHDGVPPHFSRTVAAHLDRHFPQQWIGHGGCNAWPPRSPDLTPLGYCIWGWMDIVYRVKVQTREVLLERILDAAITIRTKCVEL</sequence>
<keyword evidence="2" id="KW-1185">Reference proteome</keyword>
<gene>
    <name evidence="1" type="ORF">B7P43_G15951</name>
</gene>
<protein>
    <recommendedName>
        <fullName evidence="3">Tc1-like transposase DDE domain-containing protein</fullName>
    </recommendedName>
</protein>
<dbReference type="Gene3D" id="3.30.420.10">
    <property type="entry name" value="Ribonuclease H-like superfamily/Ribonuclease H"/>
    <property type="match status" value="1"/>
</dbReference>
<proteinExistence type="predicted"/>
<dbReference type="STRING" id="105785.A0A2J7RGJ7"/>
<organism evidence="1 2">
    <name type="scientific">Cryptotermes secundus</name>
    <dbReference type="NCBI Taxonomy" id="105785"/>
    <lineage>
        <taxon>Eukaryota</taxon>
        <taxon>Metazoa</taxon>
        <taxon>Ecdysozoa</taxon>
        <taxon>Arthropoda</taxon>
        <taxon>Hexapoda</taxon>
        <taxon>Insecta</taxon>
        <taxon>Pterygota</taxon>
        <taxon>Neoptera</taxon>
        <taxon>Polyneoptera</taxon>
        <taxon>Dictyoptera</taxon>
        <taxon>Blattodea</taxon>
        <taxon>Blattoidea</taxon>
        <taxon>Termitoidae</taxon>
        <taxon>Kalotermitidae</taxon>
        <taxon>Cryptotermitinae</taxon>
        <taxon>Cryptotermes</taxon>
    </lineage>
</organism>
<dbReference type="Proteomes" id="UP000235965">
    <property type="component" value="Unassembled WGS sequence"/>
</dbReference>
<reference evidence="1 2" key="1">
    <citation type="submission" date="2017-12" db="EMBL/GenBank/DDBJ databases">
        <title>Hemimetabolous genomes reveal molecular basis of termite eusociality.</title>
        <authorList>
            <person name="Harrison M.C."/>
            <person name="Jongepier E."/>
            <person name="Robertson H.M."/>
            <person name="Arning N."/>
            <person name="Bitard-Feildel T."/>
            <person name="Chao H."/>
            <person name="Childers C.P."/>
            <person name="Dinh H."/>
            <person name="Doddapaneni H."/>
            <person name="Dugan S."/>
            <person name="Gowin J."/>
            <person name="Greiner C."/>
            <person name="Han Y."/>
            <person name="Hu H."/>
            <person name="Hughes D.S.T."/>
            <person name="Huylmans A.-K."/>
            <person name="Kemena C."/>
            <person name="Kremer L.P.M."/>
            <person name="Lee S.L."/>
            <person name="Lopez-Ezquerra A."/>
            <person name="Mallet L."/>
            <person name="Monroy-Kuhn J.M."/>
            <person name="Moser A."/>
            <person name="Murali S.C."/>
            <person name="Muzny D.M."/>
            <person name="Otani S."/>
            <person name="Piulachs M.-D."/>
            <person name="Poelchau M."/>
            <person name="Qu J."/>
            <person name="Schaub F."/>
            <person name="Wada-Katsumata A."/>
            <person name="Worley K.C."/>
            <person name="Xie Q."/>
            <person name="Ylla G."/>
            <person name="Poulsen M."/>
            <person name="Gibbs R.A."/>
            <person name="Schal C."/>
            <person name="Richards S."/>
            <person name="Belles X."/>
            <person name="Korb J."/>
            <person name="Bornberg-Bauer E."/>
        </authorList>
    </citation>
    <scope>NUCLEOTIDE SEQUENCE [LARGE SCALE GENOMIC DNA]</scope>
    <source>
        <tissue evidence="1">Whole body</tissue>
    </source>
</reference>
<accession>A0A2J7RGJ7</accession>
<evidence type="ECO:0008006" key="3">
    <source>
        <dbReference type="Google" id="ProtNLM"/>
    </source>
</evidence>
<dbReference type="GO" id="GO:0003676">
    <property type="term" value="F:nucleic acid binding"/>
    <property type="evidence" value="ECO:0007669"/>
    <property type="project" value="InterPro"/>
</dbReference>
<dbReference type="InParanoid" id="A0A2J7RGJ7"/>
<evidence type="ECO:0000313" key="2">
    <source>
        <dbReference type="Proteomes" id="UP000235965"/>
    </source>
</evidence>
<comment type="caution">
    <text evidence="1">The sequence shown here is derived from an EMBL/GenBank/DDBJ whole genome shotgun (WGS) entry which is preliminary data.</text>
</comment>
<name>A0A2J7RGJ7_9NEOP</name>
<dbReference type="AlphaFoldDB" id="A0A2J7RGJ7"/>
<dbReference type="PANTHER" id="PTHR47326">
    <property type="entry name" value="TRANSPOSABLE ELEMENT TC3 TRANSPOSASE-LIKE PROTEIN"/>
    <property type="match status" value="1"/>
</dbReference>